<protein>
    <submittedName>
        <fullName evidence="1">Uncharacterized protein</fullName>
    </submittedName>
</protein>
<evidence type="ECO:0000313" key="2">
    <source>
        <dbReference type="Proteomes" id="UP001157915"/>
    </source>
</evidence>
<accession>A0ABY1NC52</accession>
<proteinExistence type="predicted"/>
<organism evidence="1 2">
    <name type="scientific">Algoriphagus winogradskyi</name>
    <dbReference type="NCBI Taxonomy" id="237017"/>
    <lineage>
        <taxon>Bacteria</taxon>
        <taxon>Pseudomonadati</taxon>
        <taxon>Bacteroidota</taxon>
        <taxon>Cytophagia</taxon>
        <taxon>Cytophagales</taxon>
        <taxon>Cyclobacteriaceae</taxon>
        <taxon>Algoriphagus</taxon>
    </lineage>
</organism>
<keyword evidence="2" id="KW-1185">Reference proteome</keyword>
<dbReference type="EMBL" id="FXUA01000001">
    <property type="protein sequence ID" value="SMP05710.1"/>
    <property type="molecule type" value="Genomic_DNA"/>
</dbReference>
<gene>
    <name evidence="1" type="ORF">SAMN06265367_101373</name>
</gene>
<comment type="caution">
    <text evidence="1">The sequence shown here is derived from an EMBL/GenBank/DDBJ whole genome shotgun (WGS) entry which is preliminary data.</text>
</comment>
<sequence length="233" mass="27319">MKIDSIPKEDSFSQELLDNEIIWFTARNRREVNLEIEKLKTYGFETLRIGIDCAEFNTKKGSKWYDWLIPTLGQSFNLELCFDNFSKTDGMSICPKQALPEIVEHFIFKHGKCFSVVELWRNPSDRKKQDSVENIFSDEVVFTTTWAKYLGKKVKLGKIREADFEWITKLISSQFLKNIECLEVDKEERDLWETNTMFYERTLRSLFHAKGVSAKIFPNENSNMLNQLSKGIA</sequence>
<name>A0ABY1NC52_9BACT</name>
<reference evidence="1 2" key="1">
    <citation type="submission" date="2017-05" db="EMBL/GenBank/DDBJ databases">
        <authorList>
            <person name="Varghese N."/>
            <person name="Submissions S."/>
        </authorList>
    </citation>
    <scope>NUCLEOTIDE SEQUENCE [LARGE SCALE GENOMIC DNA]</scope>
    <source>
        <strain evidence="1 2">DSM 15360</strain>
    </source>
</reference>
<dbReference type="RefSeq" id="WP_283411312.1">
    <property type="nucleotide sequence ID" value="NZ_FXUA01000001.1"/>
</dbReference>
<evidence type="ECO:0000313" key="1">
    <source>
        <dbReference type="EMBL" id="SMP05710.1"/>
    </source>
</evidence>
<dbReference type="Proteomes" id="UP001157915">
    <property type="component" value="Unassembled WGS sequence"/>
</dbReference>